<dbReference type="OrthoDB" id="9778572at2"/>
<dbReference type="GO" id="GO:0016887">
    <property type="term" value="F:ATP hydrolysis activity"/>
    <property type="evidence" value="ECO:0007669"/>
    <property type="project" value="InterPro"/>
</dbReference>
<evidence type="ECO:0000313" key="4">
    <source>
        <dbReference type="EMBL" id="PJJ70358.1"/>
    </source>
</evidence>
<reference evidence="4 5" key="1">
    <citation type="submission" date="2017-11" db="EMBL/GenBank/DDBJ databases">
        <title>Genomic Encyclopedia of Archaeal and Bacterial Type Strains, Phase II (KMG-II): From Individual Species to Whole Genera.</title>
        <authorList>
            <person name="Goeker M."/>
        </authorList>
    </citation>
    <scope>NUCLEOTIDE SEQUENCE [LARGE SCALE GENOMIC DNA]</scope>
    <source>
        <strain evidence="4 5">DSM 25478</strain>
    </source>
</reference>
<dbReference type="PANTHER" id="PTHR24220:SF685">
    <property type="entry name" value="ABC TRANSPORTER RELATED"/>
    <property type="match status" value="1"/>
</dbReference>
<dbReference type="EMBL" id="PGFE01000003">
    <property type="protein sequence ID" value="PJJ70358.1"/>
    <property type="molecule type" value="Genomic_DNA"/>
</dbReference>
<sequence>MIQVRSLGVVRGDVTVLAETSFEVPDGTVTALVGPSGSGKSTLVRCLAGLAAPTTGTVLVDGVDVARLGAAAQAAFRRDMLGLVFQDPELLDELTAAENVALPRLVAGAPRRTALEAARAALAVVGCEHLAGLRPGTFSRGEAQRVALARALATPGRSVVADEPTASLDRTNGRLVVDLLVRHAREHGAATLVATHDPEVVERCDAVVDLRAGAAVVG</sequence>
<evidence type="ECO:0000256" key="1">
    <source>
        <dbReference type="ARBA" id="ARBA00022741"/>
    </source>
</evidence>
<dbReference type="Pfam" id="PF00005">
    <property type="entry name" value="ABC_tran"/>
    <property type="match status" value="1"/>
</dbReference>
<feature type="domain" description="ABC transporter" evidence="3">
    <location>
        <begin position="2"/>
        <end position="217"/>
    </location>
</feature>
<dbReference type="InterPro" id="IPR003593">
    <property type="entry name" value="AAA+_ATPase"/>
</dbReference>
<dbReference type="PROSITE" id="PS50893">
    <property type="entry name" value="ABC_TRANSPORTER_2"/>
    <property type="match status" value="1"/>
</dbReference>
<evidence type="ECO:0000259" key="3">
    <source>
        <dbReference type="PROSITE" id="PS50893"/>
    </source>
</evidence>
<dbReference type="SUPFAM" id="SSF52540">
    <property type="entry name" value="P-loop containing nucleoside triphosphate hydrolases"/>
    <property type="match status" value="1"/>
</dbReference>
<keyword evidence="2 4" id="KW-0067">ATP-binding</keyword>
<dbReference type="Proteomes" id="UP000231693">
    <property type="component" value="Unassembled WGS sequence"/>
</dbReference>
<accession>A0A2M9CEQ1</accession>
<dbReference type="GO" id="GO:0005524">
    <property type="term" value="F:ATP binding"/>
    <property type="evidence" value="ECO:0007669"/>
    <property type="project" value="UniProtKB-KW"/>
</dbReference>
<name>A0A2M9CEQ1_9CELL</name>
<keyword evidence="5" id="KW-1185">Reference proteome</keyword>
<dbReference type="PANTHER" id="PTHR24220">
    <property type="entry name" value="IMPORT ATP-BINDING PROTEIN"/>
    <property type="match status" value="1"/>
</dbReference>
<dbReference type="SMART" id="SM00382">
    <property type="entry name" value="AAA"/>
    <property type="match status" value="1"/>
</dbReference>
<dbReference type="RefSeq" id="WP_157802609.1">
    <property type="nucleotide sequence ID" value="NZ_BOOX01000001.1"/>
</dbReference>
<dbReference type="InterPro" id="IPR015854">
    <property type="entry name" value="ABC_transpr_LolD-like"/>
</dbReference>
<organism evidence="4 5">
    <name type="scientific">Sediminihabitans luteus</name>
    <dbReference type="NCBI Taxonomy" id="1138585"/>
    <lineage>
        <taxon>Bacteria</taxon>
        <taxon>Bacillati</taxon>
        <taxon>Actinomycetota</taxon>
        <taxon>Actinomycetes</taxon>
        <taxon>Micrococcales</taxon>
        <taxon>Cellulomonadaceae</taxon>
        <taxon>Sediminihabitans</taxon>
    </lineage>
</organism>
<dbReference type="Gene3D" id="3.40.50.300">
    <property type="entry name" value="P-loop containing nucleotide triphosphate hydrolases"/>
    <property type="match status" value="1"/>
</dbReference>
<protein>
    <submittedName>
        <fullName evidence="4">Putative ABC transport system ATP-binding protein/lipoprotein-releasing system ATP-binding protein</fullName>
    </submittedName>
</protein>
<keyword evidence="4" id="KW-0449">Lipoprotein</keyword>
<dbReference type="AlphaFoldDB" id="A0A2M9CEQ1"/>
<evidence type="ECO:0000313" key="5">
    <source>
        <dbReference type="Proteomes" id="UP000231693"/>
    </source>
</evidence>
<dbReference type="InterPro" id="IPR027417">
    <property type="entry name" value="P-loop_NTPase"/>
</dbReference>
<gene>
    <name evidence="4" type="ORF">CLV28_2192</name>
</gene>
<evidence type="ECO:0000256" key="2">
    <source>
        <dbReference type="ARBA" id="ARBA00022840"/>
    </source>
</evidence>
<proteinExistence type="predicted"/>
<dbReference type="GO" id="GO:0005886">
    <property type="term" value="C:plasma membrane"/>
    <property type="evidence" value="ECO:0007669"/>
    <property type="project" value="TreeGrafter"/>
</dbReference>
<comment type="caution">
    <text evidence="4">The sequence shown here is derived from an EMBL/GenBank/DDBJ whole genome shotgun (WGS) entry which is preliminary data.</text>
</comment>
<dbReference type="InterPro" id="IPR003439">
    <property type="entry name" value="ABC_transporter-like_ATP-bd"/>
</dbReference>
<dbReference type="GO" id="GO:0022857">
    <property type="term" value="F:transmembrane transporter activity"/>
    <property type="evidence" value="ECO:0007669"/>
    <property type="project" value="TreeGrafter"/>
</dbReference>
<keyword evidence="1" id="KW-0547">Nucleotide-binding</keyword>